<dbReference type="SUPFAM" id="SSF53597">
    <property type="entry name" value="Dihydrofolate reductase-like"/>
    <property type="match status" value="1"/>
</dbReference>
<dbReference type="AlphaFoldDB" id="A3KIK1"/>
<dbReference type="InterPro" id="IPR002734">
    <property type="entry name" value="RibDG_C"/>
</dbReference>
<dbReference type="Gene3D" id="3.40.430.10">
    <property type="entry name" value="Dihydrofolate Reductase, subunit A"/>
    <property type="match status" value="1"/>
</dbReference>
<feature type="domain" description="Bacterial bifunctional deaminase-reductase C-terminal" evidence="2">
    <location>
        <begin position="76"/>
        <end position="234"/>
    </location>
</feature>
<dbReference type="InterPro" id="IPR024072">
    <property type="entry name" value="DHFR-like_dom_sf"/>
</dbReference>
<evidence type="ECO:0000313" key="3">
    <source>
        <dbReference type="EMBL" id="CAJ89535.1"/>
    </source>
</evidence>
<dbReference type="Pfam" id="PF01872">
    <property type="entry name" value="RibD_C"/>
    <property type="match status" value="1"/>
</dbReference>
<name>A3KIK1_STRA7</name>
<dbReference type="GO" id="GO:0008703">
    <property type="term" value="F:5-amino-6-(5-phosphoribosylamino)uracil reductase activity"/>
    <property type="evidence" value="ECO:0007669"/>
    <property type="project" value="InterPro"/>
</dbReference>
<dbReference type="GO" id="GO:0009231">
    <property type="term" value="P:riboflavin biosynthetic process"/>
    <property type="evidence" value="ECO:0007669"/>
    <property type="project" value="InterPro"/>
</dbReference>
<organism evidence="3">
    <name type="scientific">Streptomyces ambofaciens (strain ATCC 23877 / 3486 / DSM 40053 / JCM 4204 / NBRC 12836 / NRRL B-2516)</name>
    <dbReference type="NCBI Taxonomy" id="278992"/>
    <lineage>
        <taxon>Bacteria</taxon>
        <taxon>Bacillati</taxon>
        <taxon>Actinomycetota</taxon>
        <taxon>Actinomycetes</taxon>
        <taxon>Kitasatosporales</taxon>
        <taxon>Streptomycetaceae</taxon>
        <taxon>Streptomyces</taxon>
    </lineage>
</organism>
<evidence type="ECO:0000256" key="1">
    <source>
        <dbReference type="SAM" id="MobiDB-lite"/>
    </source>
</evidence>
<evidence type="ECO:0000259" key="2">
    <source>
        <dbReference type="Pfam" id="PF01872"/>
    </source>
</evidence>
<proteinExistence type="predicted"/>
<reference evidence="3" key="1">
    <citation type="journal article" date="2006" name="Mol. Biol. Evol.">
        <title>Evolution of the terminal regions of the Streptomyces linear chromosome.</title>
        <authorList>
            <person name="Choulet F."/>
            <person name="Aigle B."/>
            <person name="Gallois A."/>
            <person name="Mangenot S."/>
            <person name="Gerbaud C."/>
            <person name="Truong C."/>
            <person name="Francou F.X."/>
            <person name="Fourrier C."/>
            <person name="Guerineau M."/>
            <person name="Decaris B."/>
            <person name="Barbe V."/>
            <person name="Pernodet J.L."/>
            <person name="Leblond P."/>
        </authorList>
    </citation>
    <scope>NUCLEOTIDE SEQUENCE</scope>
    <source>
        <strain evidence="3">ATCC 23877</strain>
    </source>
</reference>
<protein>
    <submittedName>
        <fullName evidence="3">Putative dihydrofolate reductase</fullName>
    </submittedName>
</protein>
<sequence>MRRRVLRGPVPSGPVSGHRACAVRVVGTAPGCQSDEFRRRAGSHGGDGRRSALGGIAAPHPHRNRCRGDDMTATYTFDVFSSLDGYGAAGGDWSGYWGKQGPELLDHRLALYGPEQRMVFGARTYRVFAQMLAASSEGSDVRDPWVTRMRNLPATVVSTTLEGPLDWPNATVAKGDAVDVVARLKEESQVPLRSHGSLSMNRALMAAGLVDRVQVTLFPVITGRTGLDPVFEGAADFDWNWSRTGRWTVTSRSSSTGRPSTEGPPGPFAPRTQGRETRAEGPPASGGWWLAPGGWWRRLPGHRDGTRRDPRASGALRPGAPGTSRSAECAPDEGEDGVQGGEGLTGSAARQR</sequence>
<feature type="region of interest" description="Disordered" evidence="1">
    <location>
        <begin position="248"/>
        <end position="352"/>
    </location>
</feature>
<feature type="compositionally biased region" description="Low complexity" evidence="1">
    <location>
        <begin position="248"/>
        <end position="261"/>
    </location>
</feature>
<feature type="compositionally biased region" description="Basic and acidic residues" evidence="1">
    <location>
        <begin position="301"/>
        <end position="311"/>
    </location>
</feature>
<accession>A3KIK1</accession>
<gene>
    <name evidence="3" type="ORF">SAML0549</name>
</gene>
<feature type="region of interest" description="Disordered" evidence="1">
    <location>
        <begin position="33"/>
        <end position="64"/>
    </location>
</feature>
<dbReference type="EMBL" id="AM238663">
    <property type="protein sequence ID" value="CAJ89535.1"/>
    <property type="molecule type" value="Genomic_DNA"/>
</dbReference>